<proteinExistence type="inferred from homology"/>
<comment type="subunit">
    <text evidence="7">Component of the exocyst complex.</text>
</comment>
<dbReference type="SUPFAM" id="SSF81296">
    <property type="entry name" value="E set domains"/>
    <property type="match status" value="1"/>
</dbReference>
<dbReference type="GO" id="GO:0048468">
    <property type="term" value="P:cell development"/>
    <property type="evidence" value="ECO:0007669"/>
    <property type="project" value="UniProtKB-ARBA"/>
</dbReference>
<keyword evidence="4 7" id="KW-0813">Transport</keyword>
<dbReference type="PANTHER" id="PTHR13043">
    <property type="entry name" value="EXOCYST COMPLEX COMPONENT SEC5"/>
    <property type="match status" value="1"/>
</dbReference>
<dbReference type="InterPro" id="IPR014756">
    <property type="entry name" value="Ig_E-set"/>
</dbReference>
<evidence type="ECO:0000256" key="5">
    <source>
        <dbReference type="ARBA" id="ARBA00022483"/>
    </source>
</evidence>
<dbReference type="GO" id="GO:0015031">
    <property type="term" value="P:protein transport"/>
    <property type="evidence" value="ECO:0007669"/>
    <property type="project" value="UniProtKB-KW"/>
</dbReference>
<evidence type="ECO:0000313" key="11">
    <source>
        <dbReference type="Proteomes" id="UP001367676"/>
    </source>
</evidence>
<keyword evidence="11" id="KW-1185">Reference proteome</keyword>
<dbReference type="InterPro" id="IPR002909">
    <property type="entry name" value="IPT_dom"/>
</dbReference>
<evidence type="ECO:0000259" key="8">
    <source>
        <dbReference type="Pfam" id="PF01833"/>
    </source>
</evidence>
<comment type="function">
    <text evidence="1 7">Component of the exocyst complex involved in the docking of exocytic vesicles with fusion sites on the plasma membrane.</text>
</comment>
<keyword evidence="5 7" id="KW-0268">Exocytosis</keyword>
<keyword evidence="6 7" id="KW-0653">Protein transport</keyword>
<accession>A0AAN9Y030</accession>
<evidence type="ECO:0000256" key="2">
    <source>
        <dbReference type="ARBA" id="ARBA00010578"/>
    </source>
</evidence>
<dbReference type="Proteomes" id="UP001367676">
    <property type="component" value="Unassembled WGS sequence"/>
</dbReference>
<evidence type="ECO:0000313" key="10">
    <source>
        <dbReference type="EMBL" id="KAK7578051.1"/>
    </source>
</evidence>
<dbReference type="InterPro" id="IPR029175">
    <property type="entry name" value="EXOC2/Sec5"/>
</dbReference>
<comment type="caution">
    <text evidence="10">The sequence shown here is derived from an EMBL/GenBank/DDBJ whole genome shotgun (WGS) entry which is preliminary data.</text>
</comment>
<dbReference type="InterPro" id="IPR013783">
    <property type="entry name" value="Ig-like_fold"/>
</dbReference>
<dbReference type="GO" id="GO:0006893">
    <property type="term" value="P:Golgi to plasma membrane transport"/>
    <property type="evidence" value="ECO:0007669"/>
    <property type="project" value="UniProtKB-UniRule"/>
</dbReference>
<reference evidence="10 11" key="1">
    <citation type="submission" date="2024-03" db="EMBL/GenBank/DDBJ databases">
        <title>Adaptation during the transition from Ophiocordyceps entomopathogen to insect associate is accompanied by gene loss and intensified selection.</title>
        <authorList>
            <person name="Ward C.M."/>
            <person name="Onetto C.A."/>
            <person name="Borneman A.R."/>
        </authorList>
    </citation>
    <scope>NUCLEOTIDE SEQUENCE [LARGE SCALE GENOMIC DNA]</scope>
    <source>
        <strain evidence="10">AWRI1</strain>
        <tissue evidence="10">Single Adult Female</tissue>
    </source>
</reference>
<dbReference type="Pfam" id="PF15469">
    <property type="entry name" value="Sec5"/>
    <property type="match status" value="1"/>
</dbReference>
<evidence type="ECO:0000256" key="1">
    <source>
        <dbReference type="ARBA" id="ARBA00002660"/>
    </source>
</evidence>
<evidence type="ECO:0000259" key="9">
    <source>
        <dbReference type="Pfam" id="PF15469"/>
    </source>
</evidence>
<evidence type="ECO:0000256" key="4">
    <source>
        <dbReference type="ARBA" id="ARBA00022448"/>
    </source>
</evidence>
<dbReference type="Pfam" id="PF01833">
    <property type="entry name" value="TIG"/>
    <property type="match status" value="1"/>
</dbReference>
<evidence type="ECO:0000256" key="7">
    <source>
        <dbReference type="RuleBase" id="RU365069"/>
    </source>
</evidence>
<dbReference type="FunFam" id="2.60.40.10:FF:000196">
    <property type="entry name" value="Exocyst complex component 2"/>
    <property type="match status" value="1"/>
</dbReference>
<dbReference type="PANTHER" id="PTHR13043:SF1">
    <property type="entry name" value="EXOCYST COMPLEX COMPONENT 2"/>
    <property type="match status" value="1"/>
</dbReference>
<evidence type="ECO:0000256" key="3">
    <source>
        <dbReference type="ARBA" id="ARBA00017526"/>
    </source>
</evidence>
<name>A0AAN9Y030_9HEMI</name>
<evidence type="ECO:0000256" key="6">
    <source>
        <dbReference type="ARBA" id="ARBA00022927"/>
    </source>
</evidence>
<dbReference type="GO" id="GO:0000145">
    <property type="term" value="C:exocyst"/>
    <property type="evidence" value="ECO:0007669"/>
    <property type="project" value="UniProtKB-UniRule"/>
</dbReference>
<dbReference type="EMBL" id="JBBCAQ010000035">
    <property type="protein sequence ID" value="KAK7578051.1"/>
    <property type="molecule type" value="Genomic_DNA"/>
</dbReference>
<dbReference type="GO" id="GO:0006887">
    <property type="term" value="P:exocytosis"/>
    <property type="evidence" value="ECO:0007669"/>
    <property type="project" value="UniProtKB-KW"/>
</dbReference>
<protein>
    <recommendedName>
        <fullName evidence="3 7">Exocyst complex component 2</fullName>
    </recommendedName>
</protein>
<feature type="domain" description="IPT/TIG" evidence="8">
    <location>
        <begin position="5"/>
        <end position="80"/>
    </location>
</feature>
<dbReference type="Gene3D" id="2.60.40.10">
    <property type="entry name" value="Immunoglobulins"/>
    <property type="match status" value="1"/>
</dbReference>
<gene>
    <name evidence="10" type="ORF">V9T40_010256</name>
</gene>
<sequence length="897" mass="101779">MGPPPSVTGISPKEGPPGTRVTIRGEYLGREPNDVIGLLICGSDCLLSAEWKSSNKIIARSGPGKGRGDILITTKSGGRGTCTVQFRGYHETIGPLKESAVWVEEAPLPGLSWGHRSLSHSTYHLEDPLGLSVEEHEKKFPEDDLHEMFPERSGDLTAENFEPNWFLLEHHHATSFDDLKVGLSYLKRKVEGQKEGQLSFLKDNVSSVMEQMDTLFILKDKFAEDQKKQNDDSITKIENSINDSFNEANKLFEDVLSRREKADATRQALAVMTRYKFLFFLPMNIEHNIKHGDFDLVMSDYARARNLFGKFETRVFTQVLSEVESIIQNLKVSLRSKLEDMPATLEQQKKIIRNLVILGVEGDPGWVAITKTYSYIQEQLHENRKKHIAAENAQLDAETSKHKTDAMADTYRKLSVNLLPDLQNCSPPRVAFIENIVELMLQMFPEFLKLGQAYFNGELQIKPDRNKQTEFKTFAVSVVKLVCSLVRTSILPQNIDKDLQWPHHSSSKQSSINEIISLWLPHCIRLVQTLYSSLIALDISHESLEMVSKLLLDLRIHSMIIQLKKTADQVKSLESKENWCLEFDAEFGAITQLPGEFEKLVTDSVQRIKESALETERKELSVLTNSTAKQELTSLTNKIFLNFVQTLEFLGMISEDHDHAVAVSQLIGSPTPYSENSSTELTWEQRLLAMLSNCRYTRIVLYPKLSALFRHHGFPSIEEPVEQCSAALSTLENRMTETYVELKSDPLVGTVEPSMYLGHFEWDTCTKPNDLRPYAKEILTNITAVYAEVHRLVPKLLFHIISQIVETVAEELSRLMSCVTKFNNYGKIQARIDITGLQRVLHQFMTDNAKCFFDEALDVVSPITNSENSIIEEVLTNFLKKMSLQLSCFTAVRPTKD</sequence>
<comment type="similarity">
    <text evidence="2 7">Belongs to the SEC5 family.</text>
</comment>
<dbReference type="AlphaFoldDB" id="A0AAN9Y030"/>
<organism evidence="10 11">
    <name type="scientific">Parthenolecanium corni</name>
    <dbReference type="NCBI Taxonomy" id="536013"/>
    <lineage>
        <taxon>Eukaryota</taxon>
        <taxon>Metazoa</taxon>
        <taxon>Ecdysozoa</taxon>
        <taxon>Arthropoda</taxon>
        <taxon>Hexapoda</taxon>
        <taxon>Insecta</taxon>
        <taxon>Pterygota</taxon>
        <taxon>Neoptera</taxon>
        <taxon>Paraneoptera</taxon>
        <taxon>Hemiptera</taxon>
        <taxon>Sternorrhyncha</taxon>
        <taxon>Coccoidea</taxon>
        <taxon>Coccidae</taxon>
        <taxon>Parthenolecanium</taxon>
    </lineage>
</organism>
<feature type="domain" description="Exocyst complex component EXOC2/Sec5 N-terminal" evidence="9">
    <location>
        <begin position="126"/>
        <end position="889"/>
    </location>
</feature>
<dbReference type="InterPro" id="IPR039481">
    <property type="entry name" value="EXOC2/Sec5_N_dom"/>
</dbReference>
<dbReference type="GO" id="GO:0048731">
    <property type="term" value="P:system development"/>
    <property type="evidence" value="ECO:0007669"/>
    <property type="project" value="UniProtKB-ARBA"/>
</dbReference>